<accession>A0A0A9AZ94</accession>
<evidence type="ECO:0000313" key="2">
    <source>
        <dbReference type="EMBL" id="JAD54230.1"/>
    </source>
</evidence>
<sequence length="76" mass="8876">MCMVQQNSRCKEHKRKLDPRGTDHSHREHGTMPCSSSRERRPRSKNIELLPCQNLSKVAFHVPKIPFLNPSTRELL</sequence>
<dbReference type="EMBL" id="GBRH01243665">
    <property type="protein sequence ID" value="JAD54230.1"/>
    <property type="molecule type" value="Transcribed_RNA"/>
</dbReference>
<name>A0A0A9AZ94_ARUDO</name>
<reference evidence="2" key="1">
    <citation type="submission" date="2014-09" db="EMBL/GenBank/DDBJ databases">
        <authorList>
            <person name="Magalhaes I.L.F."/>
            <person name="Oliveira U."/>
            <person name="Santos F.R."/>
            <person name="Vidigal T.H.D.A."/>
            <person name="Brescovit A.D."/>
            <person name="Santos A.J."/>
        </authorList>
    </citation>
    <scope>NUCLEOTIDE SEQUENCE</scope>
    <source>
        <tissue evidence="2">Shoot tissue taken approximately 20 cm above the soil surface</tissue>
    </source>
</reference>
<proteinExistence type="predicted"/>
<feature type="region of interest" description="Disordered" evidence="1">
    <location>
        <begin position="1"/>
        <end position="43"/>
    </location>
</feature>
<feature type="compositionally biased region" description="Basic and acidic residues" evidence="1">
    <location>
        <begin position="18"/>
        <end position="30"/>
    </location>
</feature>
<dbReference type="AlphaFoldDB" id="A0A0A9AZ94"/>
<organism evidence="2">
    <name type="scientific">Arundo donax</name>
    <name type="common">Giant reed</name>
    <name type="synonym">Donax arundinaceus</name>
    <dbReference type="NCBI Taxonomy" id="35708"/>
    <lineage>
        <taxon>Eukaryota</taxon>
        <taxon>Viridiplantae</taxon>
        <taxon>Streptophyta</taxon>
        <taxon>Embryophyta</taxon>
        <taxon>Tracheophyta</taxon>
        <taxon>Spermatophyta</taxon>
        <taxon>Magnoliopsida</taxon>
        <taxon>Liliopsida</taxon>
        <taxon>Poales</taxon>
        <taxon>Poaceae</taxon>
        <taxon>PACMAD clade</taxon>
        <taxon>Arundinoideae</taxon>
        <taxon>Arundineae</taxon>
        <taxon>Arundo</taxon>
    </lineage>
</organism>
<protein>
    <submittedName>
        <fullName evidence="2">Uncharacterized protein</fullName>
    </submittedName>
</protein>
<reference evidence="2" key="2">
    <citation type="journal article" date="2015" name="Data Brief">
        <title>Shoot transcriptome of the giant reed, Arundo donax.</title>
        <authorList>
            <person name="Barrero R.A."/>
            <person name="Guerrero F.D."/>
            <person name="Moolhuijzen P."/>
            <person name="Goolsby J.A."/>
            <person name="Tidwell J."/>
            <person name="Bellgard S.E."/>
            <person name="Bellgard M.I."/>
        </authorList>
    </citation>
    <scope>NUCLEOTIDE SEQUENCE</scope>
    <source>
        <tissue evidence="2">Shoot tissue taken approximately 20 cm above the soil surface</tissue>
    </source>
</reference>
<evidence type="ECO:0000256" key="1">
    <source>
        <dbReference type="SAM" id="MobiDB-lite"/>
    </source>
</evidence>